<feature type="transmembrane region" description="Helical" evidence="5">
    <location>
        <begin position="21"/>
        <end position="47"/>
    </location>
</feature>
<name>A0A1E3AEU7_9FIRM</name>
<evidence type="ECO:0000256" key="4">
    <source>
        <dbReference type="ARBA" id="ARBA00023136"/>
    </source>
</evidence>
<dbReference type="AlphaFoldDB" id="A0A1E3AEU7"/>
<organism evidence="6 7">
    <name type="scientific">Eisenbergiella tayi</name>
    <dbReference type="NCBI Taxonomy" id="1432052"/>
    <lineage>
        <taxon>Bacteria</taxon>
        <taxon>Bacillati</taxon>
        <taxon>Bacillota</taxon>
        <taxon>Clostridia</taxon>
        <taxon>Lachnospirales</taxon>
        <taxon>Lachnospiraceae</taxon>
        <taxon>Eisenbergiella</taxon>
    </lineage>
</organism>
<dbReference type="SUPFAM" id="SSF161098">
    <property type="entry name" value="MetI-like"/>
    <property type="match status" value="1"/>
</dbReference>
<dbReference type="Gene3D" id="1.10.3720.10">
    <property type="entry name" value="MetI-like"/>
    <property type="match status" value="1"/>
</dbReference>
<keyword evidence="4 5" id="KW-0472">Membrane</keyword>
<evidence type="ECO:0000256" key="3">
    <source>
        <dbReference type="ARBA" id="ARBA00022989"/>
    </source>
</evidence>
<sequence>MSSNQAKKDSIWKRILACRELYLMLLLPVIWYILFLYTPMYGIMIAFKDYRAARGIWGSEWIGLEHFKRFFSSFYFGRIAGNTLTINILSLLFGFPFPIFLALLLGNCETENSGKCCRTLLTFRISFRRSLW</sequence>
<reference evidence="6 7" key="1">
    <citation type="submission" date="2016-07" db="EMBL/GenBank/DDBJ databases">
        <title>Characterization of isolates of Eisenbergiella tayi derived from blood cultures, using whole genome sequencing.</title>
        <authorList>
            <person name="Burdz T."/>
            <person name="Wiebe D."/>
            <person name="Huynh C."/>
            <person name="Bernard K."/>
        </authorList>
    </citation>
    <scope>NUCLEOTIDE SEQUENCE [LARGE SCALE GENOMIC DNA]</scope>
    <source>
        <strain evidence="6 7">NML 110608</strain>
    </source>
</reference>
<keyword evidence="6" id="KW-0813">Transport</keyword>
<dbReference type="GO" id="GO:0016020">
    <property type="term" value="C:membrane"/>
    <property type="evidence" value="ECO:0007669"/>
    <property type="project" value="UniProtKB-SubCell"/>
</dbReference>
<comment type="subcellular location">
    <subcellularLocation>
        <location evidence="1">Membrane</location>
        <topology evidence="1">Multi-pass membrane protein</topology>
    </subcellularLocation>
</comment>
<protein>
    <submittedName>
        <fullName evidence="6">Putative multiple-sugar transport system permease YteP</fullName>
    </submittedName>
</protein>
<dbReference type="PANTHER" id="PTHR43496">
    <property type="entry name" value="PROTEIN LPLB"/>
    <property type="match status" value="1"/>
</dbReference>
<keyword evidence="6" id="KW-0762">Sugar transport</keyword>
<accession>A0A1E3AEU7</accession>
<dbReference type="EMBL" id="MCGH01000002">
    <property type="protein sequence ID" value="ODM07117.1"/>
    <property type="molecule type" value="Genomic_DNA"/>
</dbReference>
<keyword evidence="2 5" id="KW-0812">Transmembrane</keyword>
<evidence type="ECO:0000313" key="7">
    <source>
        <dbReference type="Proteomes" id="UP000094067"/>
    </source>
</evidence>
<proteinExistence type="predicted"/>
<keyword evidence="3 5" id="KW-1133">Transmembrane helix</keyword>
<dbReference type="InterPro" id="IPR035906">
    <property type="entry name" value="MetI-like_sf"/>
</dbReference>
<comment type="caution">
    <text evidence="6">The sequence shown here is derived from an EMBL/GenBank/DDBJ whole genome shotgun (WGS) entry which is preliminary data.</text>
</comment>
<feature type="transmembrane region" description="Helical" evidence="5">
    <location>
        <begin position="84"/>
        <end position="105"/>
    </location>
</feature>
<evidence type="ECO:0000256" key="2">
    <source>
        <dbReference type="ARBA" id="ARBA00022692"/>
    </source>
</evidence>
<evidence type="ECO:0000256" key="1">
    <source>
        <dbReference type="ARBA" id="ARBA00004141"/>
    </source>
</evidence>
<evidence type="ECO:0000256" key="5">
    <source>
        <dbReference type="SAM" id="Phobius"/>
    </source>
</evidence>
<evidence type="ECO:0000313" key="6">
    <source>
        <dbReference type="EMBL" id="ODM07117.1"/>
    </source>
</evidence>
<dbReference type="Proteomes" id="UP000094067">
    <property type="component" value="Unassembled WGS sequence"/>
</dbReference>
<dbReference type="RefSeq" id="WP_242879787.1">
    <property type="nucleotide sequence ID" value="NZ_MCGH01000002.1"/>
</dbReference>
<gene>
    <name evidence="6" type="primary">yteP_53</name>
    <name evidence="6" type="ORF">BEI61_03007</name>
</gene>
<dbReference type="PANTHER" id="PTHR43496:SF1">
    <property type="entry name" value="POLYGALACTURONAN_RHAMNOGALACTURONAN TRANSPORT SYSTEM PERMEASE PROTEIN YTEP"/>
    <property type="match status" value="1"/>
</dbReference>